<keyword evidence="6 14" id="KW-0418">Kinase</keyword>
<dbReference type="InterPro" id="IPR011009">
    <property type="entry name" value="Kinase-like_dom_sf"/>
</dbReference>
<dbReference type="InterPro" id="IPR008271">
    <property type="entry name" value="Ser/Thr_kinase_AS"/>
</dbReference>
<dbReference type="PROSITE" id="PS00107">
    <property type="entry name" value="PROTEIN_KINASE_ATP"/>
    <property type="match status" value="1"/>
</dbReference>
<name>A0A1Y1ULW1_9TREE</name>
<sequence>MLSRVLKTTTGQSNDSSSSPSSSSSRSSHVKSKSTSAAPSKLNISAPSPSKIPVISSTPKGKITTASKENVSSSAARTTATAPAAAAAVSSERSSYLSFLFAQTQQASQPTTPVKVNSKVEQTSNPAQYLVAPHHHNAHYQVPLQTSAPHKSTVADDGDIHMQTLKNTINPAMLKQLSNITAPPSRVQVTNGNQLAPHRHGAAGLDDVHMKTQARHEPRTEKERGLQMWEKEILESAEVKRKTTVAQIYFLDYYFDLLGYIANRKKRLDTFKADTSERKVTGEEYSKELASYNGRERVLLRKRRTKLRVEQFRIIAQVGQGGYGSVFLARKADTNEICALKKMRKGTLAKMDEVKHVLVERDILCAVKTPWLVRLLYAFQDKEHVYLAMEYVPGGDFRTLLNNSGVLKEEHARFYAAEMFAGVNELHKLGYIHRDLKPENFLVDGTGHVKLTDFGLAAGALNPQKIESMRHKLDQVKDEDLIIRSTLDRRTAYRSMRMAEPRYADSVVGSPDYMPPEVLRGKTYTFSADYWSLGCILFEFLCGFPPFSGQTPEETWANLKNWHKVLRRPVYDRPEDLIFNLTDTAWDAVTRLIAHPKDRVTTLAEVQTLPFFQDIPFGSLRSLPAPFVPVLDGETDVGYFDSFSSPEDMAKYAEVFKKQRDVEAVEEKGSGDRNNWVGFTFGKNHGLAPPKFGTIKAEGEALQTMF</sequence>
<comment type="catalytic activity">
    <reaction evidence="9">
        <text>L-seryl-[protein] + ATP = O-phospho-L-seryl-[protein] + ADP + H(+)</text>
        <dbReference type="Rhea" id="RHEA:17989"/>
        <dbReference type="Rhea" id="RHEA-COMP:9863"/>
        <dbReference type="Rhea" id="RHEA-COMP:11604"/>
        <dbReference type="ChEBI" id="CHEBI:15378"/>
        <dbReference type="ChEBI" id="CHEBI:29999"/>
        <dbReference type="ChEBI" id="CHEBI:30616"/>
        <dbReference type="ChEBI" id="CHEBI:83421"/>
        <dbReference type="ChEBI" id="CHEBI:456216"/>
        <dbReference type="EC" id="2.7.11.1"/>
    </reaction>
</comment>
<evidence type="ECO:0000256" key="11">
    <source>
        <dbReference type="SAM" id="MobiDB-lite"/>
    </source>
</evidence>
<feature type="domain" description="AGC-kinase C-terminal" evidence="13">
    <location>
        <begin position="613"/>
        <end position="691"/>
    </location>
</feature>
<evidence type="ECO:0000256" key="2">
    <source>
        <dbReference type="ARBA" id="ARBA00022527"/>
    </source>
</evidence>
<dbReference type="PROSITE" id="PS51285">
    <property type="entry name" value="AGC_KINASE_CTER"/>
    <property type="match status" value="1"/>
</dbReference>
<protein>
    <recommendedName>
        <fullName evidence="1">non-specific serine/threonine protein kinase</fullName>
        <ecNumber evidence="1">2.7.11.1</ecNumber>
    </recommendedName>
</protein>
<feature type="compositionally biased region" description="Low complexity" evidence="11">
    <location>
        <begin position="13"/>
        <end position="27"/>
    </location>
</feature>
<dbReference type="InterPro" id="IPR050236">
    <property type="entry name" value="Ser_Thr_kinase_AGC"/>
</dbReference>
<dbReference type="FunFam" id="3.30.200.20:FF:000109">
    <property type="entry name" value="Non-specific serine/threonine protein kinase"/>
    <property type="match status" value="1"/>
</dbReference>
<evidence type="ECO:0000256" key="10">
    <source>
        <dbReference type="PROSITE-ProRule" id="PRU10141"/>
    </source>
</evidence>
<dbReference type="FunFam" id="1.10.510.10:FF:000446">
    <property type="entry name" value="Microtubule associated serine/threonine kinase 2"/>
    <property type="match status" value="1"/>
</dbReference>
<feature type="region of interest" description="Disordered" evidence="11">
    <location>
        <begin position="1"/>
        <end position="78"/>
    </location>
</feature>
<evidence type="ECO:0000256" key="1">
    <source>
        <dbReference type="ARBA" id="ARBA00012513"/>
    </source>
</evidence>
<accession>A0A1Y1ULW1</accession>
<dbReference type="FunCoup" id="A0A1Y1ULW1">
    <property type="interactions" value="55"/>
</dbReference>
<dbReference type="RefSeq" id="XP_021872439.1">
    <property type="nucleotide sequence ID" value="XM_022015364.1"/>
</dbReference>
<evidence type="ECO:0000313" key="14">
    <source>
        <dbReference type="EMBL" id="ORX38517.1"/>
    </source>
</evidence>
<evidence type="ECO:0000259" key="13">
    <source>
        <dbReference type="PROSITE" id="PS51285"/>
    </source>
</evidence>
<dbReference type="STRING" id="4999.A0A1Y1ULW1"/>
<keyword evidence="3" id="KW-0597">Phosphoprotein</keyword>
<organism evidence="14 15">
    <name type="scientific">Kockovaella imperatae</name>
    <dbReference type="NCBI Taxonomy" id="4999"/>
    <lineage>
        <taxon>Eukaryota</taxon>
        <taxon>Fungi</taxon>
        <taxon>Dikarya</taxon>
        <taxon>Basidiomycota</taxon>
        <taxon>Agaricomycotina</taxon>
        <taxon>Tremellomycetes</taxon>
        <taxon>Tremellales</taxon>
        <taxon>Cuniculitremaceae</taxon>
        <taxon>Kockovaella</taxon>
    </lineage>
</organism>
<comment type="caution">
    <text evidence="14">The sequence shown here is derived from an EMBL/GenBank/DDBJ whole genome shotgun (WGS) entry which is preliminary data.</text>
</comment>
<dbReference type="CDD" id="cd05600">
    <property type="entry name" value="STKc_Sid2p_like"/>
    <property type="match status" value="1"/>
</dbReference>
<dbReference type="InParanoid" id="A0A1Y1ULW1"/>
<evidence type="ECO:0000256" key="5">
    <source>
        <dbReference type="ARBA" id="ARBA00022741"/>
    </source>
</evidence>
<gene>
    <name evidence="14" type="ORF">BD324DRAFT_621194</name>
</gene>
<proteinExistence type="predicted"/>
<dbReference type="Gene3D" id="3.30.200.20">
    <property type="entry name" value="Phosphorylase Kinase, domain 1"/>
    <property type="match status" value="1"/>
</dbReference>
<feature type="compositionally biased region" description="Polar residues" evidence="11">
    <location>
        <begin position="55"/>
        <end position="70"/>
    </location>
</feature>
<evidence type="ECO:0000313" key="15">
    <source>
        <dbReference type="Proteomes" id="UP000193218"/>
    </source>
</evidence>
<dbReference type="InterPro" id="IPR000961">
    <property type="entry name" value="AGC-kinase_C"/>
</dbReference>
<dbReference type="GO" id="GO:0035556">
    <property type="term" value="P:intracellular signal transduction"/>
    <property type="evidence" value="ECO:0007669"/>
    <property type="project" value="TreeGrafter"/>
</dbReference>
<feature type="binding site" evidence="10">
    <location>
        <position position="341"/>
    </location>
    <ligand>
        <name>ATP</name>
        <dbReference type="ChEBI" id="CHEBI:30616"/>
    </ligand>
</feature>
<dbReference type="SMART" id="SM00220">
    <property type="entry name" value="S_TKc"/>
    <property type="match status" value="1"/>
</dbReference>
<dbReference type="CDD" id="cd21776">
    <property type="entry name" value="MobB_Sid2p-like"/>
    <property type="match status" value="1"/>
</dbReference>
<evidence type="ECO:0000256" key="7">
    <source>
        <dbReference type="ARBA" id="ARBA00022840"/>
    </source>
</evidence>
<evidence type="ECO:0000256" key="4">
    <source>
        <dbReference type="ARBA" id="ARBA00022679"/>
    </source>
</evidence>
<keyword evidence="15" id="KW-1185">Reference proteome</keyword>
<keyword evidence="4" id="KW-0808">Transferase</keyword>
<dbReference type="PANTHER" id="PTHR24356">
    <property type="entry name" value="SERINE/THREONINE-PROTEIN KINASE"/>
    <property type="match status" value="1"/>
</dbReference>
<dbReference type="AlphaFoldDB" id="A0A1Y1ULW1"/>
<dbReference type="InterPro" id="IPR000719">
    <property type="entry name" value="Prot_kinase_dom"/>
</dbReference>
<dbReference type="PROSITE" id="PS50011">
    <property type="entry name" value="PROTEIN_KINASE_DOM"/>
    <property type="match status" value="1"/>
</dbReference>
<dbReference type="GO" id="GO:0005524">
    <property type="term" value="F:ATP binding"/>
    <property type="evidence" value="ECO:0007669"/>
    <property type="project" value="UniProtKB-UniRule"/>
</dbReference>
<evidence type="ECO:0000259" key="12">
    <source>
        <dbReference type="PROSITE" id="PS50011"/>
    </source>
</evidence>
<comment type="catalytic activity">
    <reaction evidence="8">
        <text>L-threonyl-[protein] + ATP = O-phospho-L-threonyl-[protein] + ADP + H(+)</text>
        <dbReference type="Rhea" id="RHEA:46608"/>
        <dbReference type="Rhea" id="RHEA-COMP:11060"/>
        <dbReference type="Rhea" id="RHEA-COMP:11605"/>
        <dbReference type="ChEBI" id="CHEBI:15378"/>
        <dbReference type="ChEBI" id="CHEBI:30013"/>
        <dbReference type="ChEBI" id="CHEBI:30616"/>
        <dbReference type="ChEBI" id="CHEBI:61977"/>
        <dbReference type="ChEBI" id="CHEBI:456216"/>
        <dbReference type="EC" id="2.7.11.1"/>
    </reaction>
</comment>
<dbReference type="EC" id="2.7.11.1" evidence="1"/>
<evidence type="ECO:0000256" key="6">
    <source>
        <dbReference type="ARBA" id="ARBA00022777"/>
    </source>
</evidence>
<dbReference type="GO" id="GO:0005816">
    <property type="term" value="C:spindle pole body"/>
    <property type="evidence" value="ECO:0007669"/>
    <property type="project" value="TreeGrafter"/>
</dbReference>
<reference evidence="14 15" key="1">
    <citation type="submission" date="2017-03" db="EMBL/GenBank/DDBJ databases">
        <title>Widespread Adenine N6-methylation of Active Genes in Fungi.</title>
        <authorList>
            <consortium name="DOE Joint Genome Institute"/>
            <person name="Mondo S.J."/>
            <person name="Dannebaum R.O."/>
            <person name="Kuo R.C."/>
            <person name="Louie K.B."/>
            <person name="Bewick A.J."/>
            <person name="Labutti K."/>
            <person name="Haridas S."/>
            <person name="Kuo A."/>
            <person name="Salamov A."/>
            <person name="Ahrendt S.R."/>
            <person name="Lau R."/>
            <person name="Bowen B.P."/>
            <person name="Lipzen A."/>
            <person name="Sullivan W."/>
            <person name="Andreopoulos W.B."/>
            <person name="Clum A."/>
            <person name="Lindquist E."/>
            <person name="Daum C."/>
            <person name="Northen T.R."/>
            <person name="Ramamoorthy G."/>
            <person name="Schmitz R.J."/>
            <person name="Gryganskyi A."/>
            <person name="Culley D."/>
            <person name="Magnuson J."/>
            <person name="James T.Y."/>
            <person name="O'Malley M.A."/>
            <person name="Stajich J.E."/>
            <person name="Spatafora J.W."/>
            <person name="Visel A."/>
            <person name="Grigoriev I.V."/>
        </authorList>
    </citation>
    <scope>NUCLEOTIDE SEQUENCE [LARGE SCALE GENOMIC DNA]</scope>
    <source>
        <strain evidence="14 15">NRRL Y-17943</strain>
    </source>
</reference>
<dbReference type="SUPFAM" id="SSF56112">
    <property type="entry name" value="Protein kinase-like (PK-like)"/>
    <property type="match status" value="1"/>
</dbReference>
<dbReference type="InterPro" id="IPR017441">
    <property type="entry name" value="Protein_kinase_ATP_BS"/>
</dbReference>
<dbReference type="EMBL" id="NBSH01000004">
    <property type="protein sequence ID" value="ORX38517.1"/>
    <property type="molecule type" value="Genomic_DNA"/>
</dbReference>
<dbReference type="Pfam" id="PF00069">
    <property type="entry name" value="Pkinase"/>
    <property type="match status" value="1"/>
</dbReference>
<keyword evidence="7 10" id="KW-0067">ATP-binding</keyword>
<feature type="domain" description="Protein kinase" evidence="12">
    <location>
        <begin position="312"/>
        <end position="612"/>
    </location>
</feature>
<dbReference type="Proteomes" id="UP000193218">
    <property type="component" value="Unassembled WGS sequence"/>
</dbReference>
<evidence type="ECO:0000256" key="8">
    <source>
        <dbReference type="ARBA" id="ARBA00047899"/>
    </source>
</evidence>
<evidence type="ECO:0000256" key="9">
    <source>
        <dbReference type="ARBA" id="ARBA00048679"/>
    </source>
</evidence>
<keyword evidence="5 10" id="KW-0547">Nucleotide-binding</keyword>
<dbReference type="OrthoDB" id="18472at2759"/>
<keyword evidence="2" id="KW-0723">Serine/threonine-protein kinase</keyword>
<dbReference type="Gene3D" id="1.10.510.10">
    <property type="entry name" value="Transferase(Phosphotransferase) domain 1"/>
    <property type="match status" value="1"/>
</dbReference>
<feature type="compositionally biased region" description="Polar residues" evidence="11">
    <location>
        <begin position="1"/>
        <end position="12"/>
    </location>
</feature>
<dbReference type="GO" id="GO:0004674">
    <property type="term" value="F:protein serine/threonine kinase activity"/>
    <property type="evidence" value="ECO:0007669"/>
    <property type="project" value="UniProtKB-KW"/>
</dbReference>
<dbReference type="GeneID" id="33557173"/>
<evidence type="ECO:0000256" key="3">
    <source>
        <dbReference type="ARBA" id="ARBA00022553"/>
    </source>
</evidence>
<dbReference type="PANTHER" id="PTHR24356:SF417">
    <property type="entry name" value="CELL CYCLE PROTEIN KINASE DBF2-RELATED"/>
    <property type="match status" value="1"/>
</dbReference>
<dbReference type="PROSITE" id="PS00108">
    <property type="entry name" value="PROTEIN_KINASE_ST"/>
    <property type="match status" value="1"/>
</dbReference>